<dbReference type="PANTHER" id="PTHR11706:SF33">
    <property type="entry name" value="NATURAL RESISTANCE-ASSOCIATED MACROPHAGE PROTEIN 2"/>
    <property type="match status" value="1"/>
</dbReference>
<keyword evidence="6 7" id="KW-0472">Membrane</keyword>
<dbReference type="STRING" id="194439.CT1010"/>
<evidence type="ECO:0000256" key="4">
    <source>
        <dbReference type="ARBA" id="ARBA00022847"/>
    </source>
</evidence>
<dbReference type="HOGENOM" id="CLU_020088_2_0_10"/>
<keyword evidence="3 7" id="KW-0812">Transmembrane</keyword>
<dbReference type="PATRIC" id="fig|194439.7.peg.919"/>
<evidence type="ECO:0000256" key="5">
    <source>
        <dbReference type="ARBA" id="ARBA00022989"/>
    </source>
</evidence>
<dbReference type="AlphaFoldDB" id="Q8KDN5"/>
<feature type="transmembrane region" description="Helical" evidence="7">
    <location>
        <begin position="152"/>
        <end position="174"/>
    </location>
</feature>
<dbReference type="Proteomes" id="UP000001007">
    <property type="component" value="Chromosome"/>
</dbReference>
<evidence type="ECO:0000313" key="9">
    <source>
        <dbReference type="Proteomes" id="UP000001007"/>
    </source>
</evidence>
<evidence type="ECO:0000256" key="6">
    <source>
        <dbReference type="ARBA" id="ARBA00023136"/>
    </source>
</evidence>
<dbReference type="eggNOG" id="COG1914">
    <property type="taxonomic scope" value="Bacteria"/>
</dbReference>
<keyword evidence="2" id="KW-0813">Transport</keyword>
<accession>Q8KDN5</accession>
<dbReference type="OrthoDB" id="9787548at2"/>
<protein>
    <submittedName>
        <fullName evidence="8">Natural resistance-associated macrophage protein family protein</fullName>
    </submittedName>
</protein>
<dbReference type="Pfam" id="PF01566">
    <property type="entry name" value="Nramp"/>
    <property type="match status" value="1"/>
</dbReference>
<dbReference type="EMBL" id="AE006470">
    <property type="protein sequence ID" value="AAM72245.1"/>
    <property type="molecule type" value="Genomic_DNA"/>
</dbReference>
<gene>
    <name evidence="8" type="ordered locus">CT1010</name>
</gene>
<feature type="transmembrane region" description="Helical" evidence="7">
    <location>
        <begin position="127"/>
        <end position="145"/>
    </location>
</feature>
<dbReference type="EnsemblBacteria" id="AAM72245">
    <property type="protein sequence ID" value="AAM72245"/>
    <property type="gene ID" value="CT1010"/>
</dbReference>
<comment type="subcellular location">
    <subcellularLocation>
        <location evidence="1">Membrane</location>
        <topology evidence="1">Multi-pass membrane protein</topology>
    </subcellularLocation>
</comment>
<dbReference type="PRINTS" id="PR00447">
    <property type="entry name" value="NATRESASSCMP"/>
</dbReference>
<proteinExistence type="predicted"/>
<keyword evidence="9" id="KW-1185">Reference proteome</keyword>
<dbReference type="NCBIfam" id="NF037982">
    <property type="entry name" value="Nramp_1"/>
    <property type="match status" value="1"/>
</dbReference>
<dbReference type="GO" id="GO:0015293">
    <property type="term" value="F:symporter activity"/>
    <property type="evidence" value="ECO:0007669"/>
    <property type="project" value="UniProtKB-KW"/>
</dbReference>
<evidence type="ECO:0000313" key="8">
    <source>
        <dbReference type="EMBL" id="AAM72245.1"/>
    </source>
</evidence>
<dbReference type="GO" id="GO:0015086">
    <property type="term" value="F:cadmium ion transmembrane transporter activity"/>
    <property type="evidence" value="ECO:0007669"/>
    <property type="project" value="TreeGrafter"/>
</dbReference>
<feature type="transmembrane region" description="Helical" evidence="7">
    <location>
        <begin position="389"/>
        <end position="411"/>
    </location>
</feature>
<feature type="transmembrane region" description="Helical" evidence="7">
    <location>
        <begin position="354"/>
        <end position="377"/>
    </location>
</feature>
<keyword evidence="4" id="KW-0769">Symport</keyword>
<evidence type="ECO:0000256" key="7">
    <source>
        <dbReference type="SAM" id="Phobius"/>
    </source>
</evidence>
<evidence type="ECO:0000256" key="3">
    <source>
        <dbReference type="ARBA" id="ARBA00022692"/>
    </source>
</evidence>
<dbReference type="RefSeq" id="WP_010932690.1">
    <property type="nucleotide sequence ID" value="NC_002932.3"/>
</dbReference>
<feature type="transmembrane region" description="Helical" evidence="7">
    <location>
        <begin position="53"/>
        <end position="76"/>
    </location>
</feature>
<dbReference type="PANTHER" id="PTHR11706">
    <property type="entry name" value="SOLUTE CARRIER PROTEIN FAMILY 11 MEMBER"/>
    <property type="match status" value="1"/>
</dbReference>
<dbReference type="KEGG" id="cte:CT1010"/>
<feature type="transmembrane region" description="Helical" evidence="7">
    <location>
        <begin position="194"/>
        <end position="213"/>
    </location>
</feature>
<feature type="transmembrane region" description="Helical" evidence="7">
    <location>
        <begin position="283"/>
        <end position="307"/>
    </location>
</feature>
<sequence>MAVSFSKLIQSRWLPLKKLLGFLGPGFLVTVGFIDPGNWATNIEGGARFGYELLWVITLSTLILIVIQHMAARLGIATGKSLAVNIRDHFPAPVSSLLGFTIVAACVATDVAELVGGGIGFSLLFGMPLWAGALLTVVLEVFLVVSQRYHRIETIIVGFLGIIALCYLAELWIVRPAWHEVLPATVTPVLGRESIYVAIAILGAVVMPHNVYLHSNVIHSRKWGMTDDEKKELLRYEKADTLFAMTLGWVVNSAMIVVAAAVFHQHGVRVESIEQASATLRPLAGPLAGLLFAVALVFAGVGSSITSSMAEANVITGFLGKPEDPESLLWRVSVFLTAIPSFIIILFKVDTYKILIFSQVVLSLQLPFTLLPLLVLCRSEKVMGVFRSRGVEFVAAVLITMVVVALNLYLLSTTVTGDS</sequence>
<dbReference type="GO" id="GO:0005384">
    <property type="term" value="F:manganese ion transmembrane transporter activity"/>
    <property type="evidence" value="ECO:0007669"/>
    <property type="project" value="TreeGrafter"/>
</dbReference>
<feature type="transmembrane region" description="Helical" evidence="7">
    <location>
        <begin position="328"/>
        <end position="348"/>
    </location>
</feature>
<name>Q8KDN5_CHLTE</name>
<keyword evidence="5 7" id="KW-1133">Transmembrane helix</keyword>
<feature type="transmembrane region" description="Helical" evidence="7">
    <location>
        <begin position="97"/>
        <end position="121"/>
    </location>
</feature>
<organism evidence="8 9">
    <name type="scientific">Chlorobaculum tepidum (strain ATCC 49652 / DSM 12025 / NBRC 103806 / TLS)</name>
    <name type="common">Chlorobium tepidum</name>
    <dbReference type="NCBI Taxonomy" id="194439"/>
    <lineage>
        <taxon>Bacteria</taxon>
        <taxon>Pseudomonadati</taxon>
        <taxon>Chlorobiota</taxon>
        <taxon>Chlorobiia</taxon>
        <taxon>Chlorobiales</taxon>
        <taxon>Chlorobiaceae</taxon>
        <taxon>Chlorobaculum</taxon>
    </lineage>
</organism>
<dbReference type="InterPro" id="IPR001046">
    <property type="entry name" value="NRAMP_fam"/>
</dbReference>
<evidence type="ECO:0000256" key="1">
    <source>
        <dbReference type="ARBA" id="ARBA00004141"/>
    </source>
</evidence>
<feature type="transmembrane region" description="Helical" evidence="7">
    <location>
        <begin position="241"/>
        <end position="263"/>
    </location>
</feature>
<dbReference type="GO" id="GO:0034755">
    <property type="term" value="P:iron ion transmembrane transport"/>
    <property type="evidence" value="ECO:0007669"/>
    <property type="project" value="TreeGrafter"/>
</dbReference>
<reference evidence="8 9" key="1">
    <citation type="journal article" date="2002" name="Proc. Natl. Acad. Sci. U.S.A.">
        <title>The complete genome sequence of Chlorobium tepidum TLS, a photosynthetic, anaerobic, green-sulfur bacterium.</title>
        <authorList>
            <person name="Eisen J.A."/>
            <person name="Nelson K.E."/>
            <person name="Paulsen I.T."/>
            <person name="Heidelberg J.F."/>
            <person name="Wu M."/>
            <person name="Dodson R.J."/>
            <person name="Deboy R."/>
            <person name="Gwinn M.L."/>
            <person name="Nelson W.C."/>
            <person name="Haft D.H."/>
            <person name="Hickey E.K."/>
            <person name="Peterson J.D."/>
            <person name="Durkin A.S."/>
            <person name="Kolonay J.L."/>
            <person name="Yang F."/>
            <person name="Holt I."/>
            <person name="Umayam L.A."/>
            <person name="Mason T."/>
            <person name="Brenner M."/>
            <person name="Shea T.P."/>
            <person name="Parksey D."/>
            <person name="Nierman W.C."/>
            <person name="Feldblyum T.V."/>
            <person name="Hansen C.L."/>
            <person name="Craven M.B."/>
            <person name="Radune D."/>
            <person name="Vamathevan J."/>
            <person name="Khouri H."/>
            <person name="White O."/>
            <person name="Gruber T.M."/>
            <person name="Ketchum K.A."/>
            <person name="Venter J.C."/>
            <person name="Tettelin H."/>
            <person name="Bryant D.A."/>
            <person name="Fraser C.M."/>
        </authorList>
    </citation>
    <scope>NUCLEOTIDE SEQUENCE [LARGE SCALE GENOMIC DNA]</scope>
    <source>
        <strain evidence="9">ATCC 49652 / DSM 12025 / NBRC 103806 / TLS</strain>
    </source>
</reference>
<dbReference type="GO" id="GO:0005886">
    <property type="term" value="C:plasma membrane"/>
    <property type="evidence" value="ECO:0007669"/>
    <property type="project" value="TreeGrafter"/>
</dbReference>
<feature type="transmembrane region" description="Helical" evidence="7">
    <location>
        <begin position="20"/>
        <end position="41"/>
    </location>
</feature>
<evidence type="ECO:0000256" key="2">
    <source>
        <dbReference type="ARBA" id="ARBA00022448"/>
    </source>
</evidence>